<reference evidence="2" key="1">
    <citation type="submission" date="2022-11" db="UniProtKB">
        <authorList>
            <consortium name="WormBaseParasite"/>
        </authorList>
    </citation>
    <scope>IDENTIFICATION</scope>
</reference>
<dbReference type="WBParaSite" id="PS1159_v2.g2808.t1">
    <property type="protein sequence ID" value="PS1159_v2.g2808.t1"/>
    <property type="gene ID" value="PS1159_v2.g2808"/>
</dbReference>
<sequence>MSKRPATATRGRGRGRDRGADGRGGSTSAKRTKKNAERDCLLLLIDSGSSSSLTELNGKTSFQNSVNLTDWILSRKIFAESESFVNVAHFPTSHGEHVYENVQCYSDTFMKPVIAQLKWVLGIQQSQNNSDFIAALKGAMEFIKQARSDSYVDKVTIAIASNLSGEVKNVSQHELKELCESLNENNVDLLFIGDNTVEKSDIPKTTLDALEYVKEHCTSESQLFENALNKVSFFAQKPKAIRGQAFTLELGKELKIELQLYVKISEEKLKLNLMKITEDNEEVSTIREYEEVKINETKKEIDEDDLEAVPENDHENEENPQKLSRGDLIKGYHYGSSIIPFSEADKQMANVEKPGKCLQLIQFTSKYNILPHFLLSEVRYFLPSAKSDDASTALSSLVQAMINLDTVAIVRYAYNITSNPRTAVLIPKFSKTGCPVLQHFILPFNEDVRGFDFPALETLCEEDPNDFQLDTIDAYIDELMLIDKVKDESGKTQKIEKCRIRDIRNPKNQSVLMSLKRKALNMPPELSDDETKALFEMMSAPRETLERGQKVMNSIKKSFELTRVEPTKSAGIDGKSLNEIKGGGKIEKWDDMEV</sequence>
<evidence type="ECO:0000313" key="2">
    <source>
        <dbReference type="WBParaSite" id="PS1159_v2.g2808.t1"/>
    </source>
</evidence>
<dbReference type="Proteomes" id="UP000887580">
    <property type="component" value="Unplaced"/>
</dbReference>
<proteinExistence type="predicted"/>
<organism evidence="1 2">
    <name type="scientific">Panagrolaimus sp. PS1159</name>
    <dbReference type="NCBI Taxonomy" id="55785"/>
    <lineage>
        <taxon>Eukaryota</taxon>
        <taxon>Metazoa</taxon>
        <taxon>Ecdysozoa</taxon>
        <taxon>Nematoda</taxon>
        <taxon>Chromadorea</taxon>
        <taxon>Rhabditida</taxon>
        <taxon>Tylenchina</taxon>
        <taxon>Panagrolaimomorpha</taxon>
        <taxon>Panagrolaimoidea</taxon>
        <taxon>Panagrolaimidae</taxon>
        <taxon>Panagrolaimus</taxon>
    </lineage>
</organism>
<protein>
    <submittedName>
        <fullName evidence="2">Ku domain-containing protein</fullName>
    </submittedName>
</protein>
<accession>A0AC35G9M1</accession>
<evidence type="ECO:0000313" key="1">
    <source>
        <dbReference type="Proteomes" id="UP000887580"/>
    </source>
</evidence>
<name>A0AC35G9M1_9BILA</name>